<evidence type="ECO:0000313" key="3">
    <source>
        <dbReference type="Proteomes" id="UP001500433"/>
    </source>
</evidence>
<keyword evidence="1" id="KW-0732">Signal</keyword>
<evidence type="ECO:0000256" key="1">
    <source>
        <dbReference type="SAM" id="SignalP"/>
    </source>
</evidence>
<evidence type="ECO:0000313" key="2">
    <source>
        <dbReference type="EMBL" id="GAA4886494.1"/>
    </source>
</evidence>
<dbReference type="RefSeq" id="WP_345272665.1">
    <property type="nucleotide sequence ID" value="NZ_BAABJH010000001.1"/>
</dbReference>
<feature type="signal peptide" evidence="1">
    <location>
        <begin position="1"/>
        <end position="21"/>
    </location>
</feature>
<comment type="caution">
    <text evidence="2">The sequence shown here is derived from an EMBL/GenBank/DDBJ whole genome shotgun (WGS) entry which is preliminary data.</text>
</comment>
<dbReference type="EMBL" id="BAABJH010000001">
    <property type="protein sequence ID" value="GAA4886494.1"/>
    <property type="molecule type" value="Genomic_DNA"/>
</dbReference>
<reference evidence="3" key="1">
    <citation type="journal article" date="2019" name="Int. J. Syst. Evol. Microbiol.">
        <title>The Global Catalogue of Microorganisms (GCM) 10K type strain sequencing project: providing services to taxonomists for standard genome sequencing and annotation.</title>
        <authorList>
            <consortium name="The Broad Institute Genomics Platform"/>
            <consortium name="The Broad Institute Genome Sequencing Center for Infectious Disease"/>
            <person name="Wu L."/>
            <person name="Ma J."/>
        </authorList>
    </citation>
    <scope>NUCLEOTIDE SEQUENCE [LARGE SCALE GENOMIC DNA]</scope>
    <source>
        <strain evidence="3">JCM 18274</strain>
    </source>
</reference>
<accession>A0ABP9ESS9</accession>
<dbReference type="Proteomes" id="UP001500433">
    <property type="component" value="Unassembled WGS sequence"/>
</dbReference>
<organism evidence="2 3">
    <name type="scientific">Flaviramulus aquimarinus</name>
    <dbReference type="NCBI Taxonomy" id="1170456"/>
    <lineage>
        <taxon>Bacteria</taxon>
        <taxon>Pseudomonadati</taxon>
        <taxon>Bacteroidota</taxon>
        <taxon>Flavobacteriia</taxon>
        <taxon>Flavobacteriales</taxon>
        <taxon>Flavobacteriaceae</taxon>
        <taxon>Flaviramulus</taxon>
    </lineage>
</organism>
<name>A0ABP9ESS9_9FLAO</name>
<dbReference type="PROSITE" id="PS51257">
    <property type="entry name" value="PROKAR_LIPOPROTEIN"/>
    <property type="match status" value="1"/>
</dbReference>
<sequence>MTIKKITVLLILTLVAFFSCDEIDKLTEIDVTDSFDETINVSVPEATNGGPQAWSESITLDIASNQQIQDNLELIQDIEINALNFEISNFSGAEDAVLTDASISIDNFTFDISDINLKESDDNDVIISISDPTQLNALANYLKIKPSITVTISGQLSATPVDFDIIATLDVTITIDVI</sequence>
<feature type="chain" id="PRO_5045714631" evidence="1">
    <location>
        <begin position="22"/>
        <end position="178"/>
    </location>
</feature>
<protein>
    <submittedName>
        <fullName evidence="2">Uncharacterized protein</fullName>
    </submittedName>
</protein>
<keyword evidence="3" id="KW-1185">Reference proteome</keyword>
<proteinExistence type="predicted"/>
<gene>
    <name evidence="2" type="ORF">GCM10023311_07040</name>
</gene>